<dbReference type="Proteomes" id="UP000322667">
    <property type="component" value="Chromosome D01"/>
</dbReference>
<protein>
    <submittedName>
        <fullName evidence="2">Uncharacterized protein</fullName>
    </submittedName>
</protein>
<evidence type="ECO:0000313" key="2">
    <source>
        <dbReference type="EMBL" id="TYH87515.1"/>
    </source>
</evidence>
<gene>
    <name evidence="2" type="ORF">ES332_D01G122400v1</name>
</gene>
<sequence length="75" mass="7971">MVEEARQWVGYGAVTVAAMGKRAMVGCRFWRWWKREGGGAAVVTVAVRHSVGGGPPTYAGRQKSRRVGAQVAPGG</sequence>
<accession>A0A5D2M860</accession>
<dbReference type="AlphaFoldDB" id="A0A5D2M860"/>
<reference evidence="2 3" key="1">
    <citation type="submission" date="2019-07" db="EMBL/GenBank/DDBJ databases">
        <title>WGS assembly of Gossypium tomentosum.</title>
        <authorList>
            <person name="Chen Z.J."/>
            <person name="Sreedasyam A."/>
            <person name="Ando A."/>
            <person name="Song Q."/>
            <person name="De L."/>
            <person name="Hulse-Kemp A."/>
            <person name="Ding M."/>
            <person name="Ye W."/>
            <person name="Kirkbride R."/>
            <person name="Jenkins J."/>
            <person name="Plott C."/>
            <person name="Lovell J."/>
            <person name="Lin Y.-M."/>
            <person name="Vaughn R."/>
            <person name="Liu B."/>
            <person name="Li W."/>
            <person name="Simpson S."/>
            <person name="Scheffler B."/>
            <person name="Saski C."/>
            <person name="Grover C."/>
            <person name="Hu G."/>
            <person name="Conover J."/>
            <person name="Carlson J."/>
            <person name="Shu S."/>
            <person name="Boston L."/>
            <person name="Williams M."/>
            <person name="Peterson D."/>
            <person name="Mcgee K."/>
            <person name="Jones D."/>
            <person name="Wendel J."/>
            <person name="Stelly D."/>
            <person name="Grimwood J."/>
            <person name="Schmutz J."/>
        </authorList>
    </citation>
    <scope>NUCLEOTIDE SEQUENCE [LARGE SCALE GENOMIC DNA]</scope>
    <source>
        <strain evidence="2">7179.01</strain>
    </source>
</reference>
<keyword evidence="3" id="KW-1185">Reference proteome</keyword>
<evidence type="ECO:0000313" key="3">
    <source>
        <dbReference type="Proteomes" id="UP000322667"/>
    </source>
</evidence>
<organism evidence="2 3">
    <name type="scientific">Gossypium tomentosum</name>
    <name type="common">Hawaiian cotton</name>
    <name type="synonym">Gossypium sandvicense</name>
    <dbReference type="NCBI Taxonomy" id="34277"/>
    <lineage>
        <taxon>Eukaryota</taxon>
        <taxon>Viridiplantae</taxon>
        <taxon>Streptophyta</taxon>
        <taxon>Embryophyta</taxon>
        <taxon>Tracheophyta</taxon>
        <taxon>Spermatophyta</taxon>
        <taxon>Magnoliopsida</taxon>
        <taxon>eudicotyledons</taxon>
        <taxon>Gunneridae</taxon>
        <taxon>Pentapetalae</taxon>
        <taxon>rosids</taxon>
        <taxon>malvids</taxon>
        <taxon>Malvales</taxon>
        <taxon>Malvaceae</taxon>
        <taxon>Malvoideae</taxon>
        <taxon>Gossypium</taxon>
    </lineage>
</organism>
<feature type="region of interest" description="Disordered" evidence="1">
    <location>
        <begin position="53"/>
        <end position="75"/>
    </location>
</feature>
<dbReference type="EMBL" id="CM017623">
    <property type="protein sequence ID" value="TYH87515.1"/>
    <property type="molecule type" value="Genomic_DNA"/>
</dbReference>
<evidence type="ECO:0000256" key="1">
    <source>
        <dbReference type="SAM" id="MobiDB-lite"/>
    </source>
</evidence>
<proteinExistence type="predicted"/>
<name>A0A5D2M860_GOSTO</name>